<organism evidence="1 2">
    <name type="scientific">Naganishia cerealis</name>
    <dbReference type="NCBI Taxonomy" id="610337"/>
    <lineage>
        <taxon>Eukaryota</taxon>
        <taxon>Fungi</taxon>
        <taxon>Dikarya</taxon>
        <taxon>Basidiomycota</taxon>
        <taxon>Agaricomycotina</taxon>
        <taxon>Tremellomycetes</taxon>
        <taxon>Filobasidiales</taxon>
        <taxon>Filobasidiaceae</taxon>
        <taxon>Naganishia</taxon>
    </lineage>
</organism>
<keyword evidence="2" id="KW-1185">Reference proteome</keyword>
<protein>
    <submittedName>
        <fullName evidence="1">Uncharacterized protein</fullName>
    </submittedName>
</protein>
<accession>A0ACC2VWD1</accession>
<dbReference type="Proteomes" id="UP001241377">
    <property type="component" value="Unassembled WGS sequence"/>
</dbReference>
<reference evidence="1" key="1">
    <citation type="submission" date="2023-04" db="EMBL/GenBank/DDBJ databases">
        <title>Draft Genome sequencing of Naganishia species isolated from polar environments using Oxford Nanopore Technology.</title>
        <authorList>
            <person name="Leo P."/>
            <person name="Venkateswaran K."/>
        </authorList>
    </citation>
    <scope>NUCLEOTIDE SEQUENCE</scope>
    <source>
        <strain evidence="1">MNA-CCFEE 5261</strain>
    </source>
</reference>
<dbReference type="EMBL" id="JASBWR010000046">
    <property type="protein sequence ID" value="KAJ9103458.1"/>
    <property type="molecule type" value="Genomic_DNA"/>
</dbReference>
<evidence type="ECO:0000313" key="1">
    <source>
        <dbReference type="EMBL" id="KAJ9103458.1"/>
    </source>
</evidence>
<sequence length="381" mass="43360">MGNGTKILATGAIAAGGLYYYDQNVQPIFSRRKVPPAPNSTYTSTYGKQADPFEERTNELDLRVSTYKTPQQKKISQKAENAYDSIKHSSLVNKLSSKSDELENKLDDHNKNALVRLGDKYIDLVNKVSGDGPISERELRERANRLQARADREASSWFNWFGAKKDEAGDRLDDARKHAEREKKSWFSWGEKKADEASDKVEAKKNELSKEASSWSSWGQRKKDEAANKLDKEASSWSSWGEKKKDEAADKLDKEASSWSSWGSKKKNEAEREVDRTKKDWADSVEDTKRAAEERYNASKDALSSTYNQEKQRAIDQYNRSKNALDDLTQSFADKTHALFKTPEPEKEEKLRRARADLKSSLQNLKSYGGDVIDDVTSKFK</sequence>
<name>A0ACC2VWD1_9TREE</name>
<evidence type="ECO:0000313" key="2">
    <source>
        <dbReference type="Proteomes" id="UP001241377"/>
    </source>
</evidence>
<gene>
    <name evidence="1" type="ORF">QFC19_004409</name>
</gene>
<proteinExistence type="predicted"/>
<comment type="caution">
    <text evidence="1">The sequence shown here is derived from an EMBL/GenBank/DDBJ whole genome shotgun (WGS) entry which is preliminary data.</text>
</comment>